<evidence type="ECO:0000313" key="4">
    <source>
        <dbReference type="Proteomes" id="UP000192257"/>
    </source>
</evidence>
<evidence type="ECO:0000256" key="2">
    <source>
        <dbReference type="SAM" id="SignalP"/>
    </source>
</evidence>
<keyword evidence="2" id="KW-0732">Signal</keyword>
<reference evidence="3 4" key="1">
    <citation type="submission" date="2017-03" db="EMBL/GenBank/DDBJ databases">
        <title>An alternative strategy for trypanosome survival in the mammalian bloodstream revealed through genome and transcriptome analysis of the ubiquitous bovine parasite Trypanosoma (Megatrypanum) theileri.</title>
        <authorList>
            <person name="Kelly S."/>
            <person name="Ivens A."/>
            <person name="Mott A."/>
            <person name="O'Neill E."/>
            <person name="Emms D."/>
            <person name="Macleod O."/>
            <person name="Voorheis P."/>
            <person name="Matthews J."/>
            <person name="Matthews K."/>
            <person name="Carrington M."/>
        </authorList>
    </citation>
    <scope>NUCLEOTIDE SEQUENCE [LARGE SCALE GENOMIC DNA]</scope>
    <source>
        <strain evidence="3">Edinburgh</strain>
    </source>
</reference>
<accession>A0A1X0NDQ7</accession>
<organism evidence="3 4">
    <name type="scientific">Trypanosoma theileri</name>
    <dbReference type="NCBI Taxonomy" id="67003"/>
    <lineage>
        <taxon>Eukaryota</taxon>
        <taxon>Discoba</taxon>
        <taxon>Euglenozoa</taxon>
        <taxon>Kinetoplastea</taxon>
        <taxon>Metakinetoplastina</taxon>
        <taxon>Trypanosomatida</taxon>
        <taxon>Trypanosomatidae</taxon>
        <taxon>Trypanosoma</taxon>
    </lineage>
</organism>
<dbReference type="RefSeq" id="XP_028876950.1">
    <property type="nucleotide sequence ID" value="XM_029031753.1"/>
</dbReference>
<feature type="compositionally biased region" description="Low complexity" evidence="1">
    <location>
        <begin position="149"/>
        <end position="161"/>
    </location>
</feature>
<evidence type="ECO:0008006" key="5">
    <source>
        <dbReference type="Google" id="ProtNLM"/>
    </source>
</evidence>
<feature type="chain" id="PRO_5012077679" description="Mucin TcMUCII" evidence="2">
    <location>
        <begin position="24"/>
        <end position="337"/>
    </location>
</feature>
<feature type="region of interest" description="Disordered" evidence="1">
    <location>
        <begin position="124"/>
        <end position="316"/>
    </location>
</feature>
<dbReference type="GeneID" id="39991533"/>
<feature type="compositionally biased region" description="Basic and acidic residues" evidence="1">
    <location>
        <begin position="124"/>
        <end position="138"/>
    </location>
</feature>
<dbReference type="AlphaFoldDB" id="A0A1X0NDQ7"/>
<dbReference type="VEuPathDB" id="TriTrypDB:TM35_001151040"/>
<evidence type="ECO:0000313" key="3">
    <source>
        <dbReference type="EMBL" id="ORC81497.1"/>
    </source>
</evidence>
<feature type="compositionally biased region" description="Polar residues" evidence="1">
    <location>
        <begin position="249"/>
        <end position="262"/>
    </location>
</feature>
<feature type="signal peptide" evidence="2">
    <location>
        <begin position="1"/>
        <end position="23"/>
    </location>
</feature>
<dbReference type="EMBL" id="NBCO01000115">
    <property type="protein sequence ID" value="ORC81497.1"/>
    <property type="molecule type" value="Genomic_DNA"/>
</dbReference>
<proteinExistence type="predicted"/>
<feature type="region of interest" description="Disordered" evidence="1">
    <location>
        <begin position="32"/>
        <end position="112"/>
    </location>
</feature>
<feature type="compositionally biased region" description="Basic and acidic residues" evidence="1">
    <location>
        <begin position="210"/>
        <end position="223"/>
    </location>
</feature>
<feature type="compositionally biased region" description="Low complexity" evidence="1">
    <location>
        <begin position="225"/>
        <end position="243"/>
    </location>
</feature>
<protein>
    <recommendedName>
        <fullName evidence="5">Mucin TcMUCII</fullName>
    </recommendedName>
</protein>
<keyword evidence="4" id="KW-1185">Reference proteome</keyword>
<evidence type="ECO:0000256" key="1">
    <source>
        <dbReference type="SAM" id="MobiDB-lite"/>
    </source>
</evidence>
<feature type="compositionally biased region" description="Low complexity" evidence="1">
    <location>
        <begin position="277"/>
        <end position="302"/>
    </location>
</feature>
<sequence>MSVRHVPCVLTIALCCVCSCVVADDGAQALEANPKQPGSEGLPAHVNEHSGASPCQPGSTVGKDGTSPCLESGGGVRNDDRVVGGALQDPLTHSDQIPKTEITDQPPGGSGLTVAERELSEQVLERKEVGGESEENLKRAGGAARPDSSDGAGVSGAAGVAPPSPTRETESGGTVKLQDKGEALAPAVTEGDDSLAAGHGNERQITAEGQAEKLETPPQERDGASTGRTTTSSTNEVSSTGTEENNENQQAEGNGIQSTSPTSPAPTEGDAMRDTDNTPSNNEESTSTTTTTTTTTLPPELTNNKKGDADSSSSISSSVWVRVPLLIVVTLACILVC</sequence>
<dbReference type="Proteomes" id="UP000192257">
    <property type="component" value="Unassembled WGS sequence"/>
</dbReference>
<gene>
    <name evidence="3" type="ORF">TM35_001151040</name>
</gene>
<name>A0A1X0NDQ7_9TRYP</name>
<comment type="caution">
    <text evidence="3">The sequence shown here is derived from an EMBL/GenBank/DDBJ whole genome shotgun (WGS) entry which is preliminary data.</text>
</comment>